<protein>
    <submittedName>
        <fullName evidence="2">Uncharacterized protein</fullName>
    </submittedName>
</protein>
<feature type="signal peptide" evidence="1">
    <location>
        <begin position="1"/>
        <end position="20"/>
    </location>
</feature>
<dbReference type="OrthoDB" id="115149at2"/>
<keyword evidence="1" id="KW-0732">Signal</keyword>
<evidence type="ECO:0000313" key="2">
    <source>
        <dbReference type="EMBL" id="RJG11295.1"/>
    </source>
</evidence>
<dbReference type="RefSeq" id="WP_119812495.1">
    <property type="nucleotide sequence ID" value="NZ_QYUP01000150.1"/>
</dbReference>
<reference evidence="2 3" key="1">
    <citation type="submission" date="2018-09" db="EMBL/GenBank/DDBJ databases">
        <authorList>
            <person name="Zhu H."/>
        </authorList>
    </citation>
    <scope>NUCLEOTIDE SEQUENCE [LARGE SCALE GENOMIC DNA]</scope>
    <source>
        <strain evidence="2 3">K1S02-61</strain>
    </source>
</reference>
<dbReference type="AlphaFoldDB" id="A0A418XFR1"/>
<proteinExistence type="predicted"/>
<evidence type="ECO:0000313" key="3">
    <source>
        <dbReference type="Proteomes" id="UP000284006"/>
    </source>
</evidence>
<dbReference type="EMBL" id="QYUP01000150">
    <property type="protein sequence ID" value="RJG11295.1"/>
    <property type="molecule type" value="Genomic_DNA"/>
</dbReference>
<organism evidence="2 3">
    <name type="scientific">Massilia cavernae</name>
    <dbReference type="NCBI Taxonomy" id="2320864"/>
    <lineage>
        <taxon>Bacteria</taxon>
        <taxon>Pseudomonadati</taxon>
        <taxon>Pseudomonadota</taxon>
        <taxon>Betaproteobacteria</taxon>
        <taxon>Burkholderiales</taxon>
        <taxon>Oxalobacteraceae</taxon>
        <taxon>Telluria group</taxon>
        <taxon>Massilia</taxon>
    </lineage>
</organism>
<sequence length="312" mass="34015">MKTQHLLLAALMATCLPAMADAPAPLAAVRPFAAARIAPLVVSHRVVKNAPYSAQVVTEKVQNLPDGNQIAHHATVMTYRDSAGRTRNEISNANGEVRAITLRDPAGSSYILHPQDKTATQLGGSPEQVKQARKAARARIAELRKEGKLPATGAGGEAIIVKRIERVDGGAQGKVQEEVRMHVRTQEGLRGELPPLLAGAFGDHKWARNATTRDLGTREFDGVKAEGKIRSYEIPAGEVGNRNPIVVTHETWHSPELQVAVYTKHSDPRHGDSIYKLENIKREEPAASLFTVPGDYTVKTRTVRVHKAEEKK</sequence>
<dbReference type="Proteomes" id="UP000284006">
    <property type="component" value="Unassembled WGS sequence"/>
</dbReference>
<gene>
    <name evidence="2" type="ORF">D3872_20145</name>
</gene>
<name>A0A418XFR1_9BURK</name>
<comment type="caution">
    <text evidence="2">The sequence shown here is derived from an EMBL/GenBank/DDBJ whole genome shotgun (WGS) entry which is preliminary data.</text>
</comment>
<accession>A0A418XFR1</accession>
<evidence type="ECO:0000256" key="1">
    <source>
        <dbReference type="SAM" id="SignalP"/>
    </source>
</evidence>
<feature type="chain" id="PRO_5019498071" evidence="1">
    <location>
        <begin position="21"/>
        <end position="312"/>
    </location>
</feature>
<keyword evidence="3" id="KW-1185">Reference proteome</keyword>